<feature type="transmembrane region" description="Helical" evidence="7">
    <location>
        <begin position="170"/>
        <end position="190"/>
    </location>
</feature>
<feature type="compositionally biased region" description="Polar residues" evidence="6">
    <location>
        <begin position="571"/>
        <end position="587"/>
    </location>
</feature>
<dbReference type="AlphaFoldDB" id="A0A364L4V2"/>
<feature type="compositionally biased region" description="Basic and acidic residues" evidence="6">
    <location>
        <begin position="150"/>
        <end position="159"/>
    </location>
</feature>
<feature type="transmembrane region" description="Helical" evidence="7">
    <location>
        <begin position="317"/>
        <end position="336"/>
    </location>
</feature>
<keyword evidence="3" id="KW-0256">Endoplasmic reticulum</keyword>
<sequence>MASSLPTTPAVSAASVPGSDASFDLLALFFGALDDGDEEGRHQRWSSFIGIIVAICGNILISFALNMQRYAHVRIEQEAEGERVRLRSRRRLSTSTYGSVEAPYRDEPDYESDTQAARTRNGRYRSYNDHESRDGDSENLGHSLLSDNTLRPDDKSSVHGDRVSYLHSPYWWAGIVLMTLGEMGNFLAYGFAPASIVSPLGVVALISNCIIAPFLLKEKFRARDFWGVLIAIAGAVVVVLSAETSETKIGPHDIWVMITKWEFEVYMGITATLIVVLMYLSEKYGGRTILIDLGLVGLFGAYTALSTKGVASLLSFTLWHVITFPISYLLVAVLVTSALMQVRYINRALQRFDSTQVIPTQFVLFTLSVIIGSAVLYRDFESATLSRSLKFIGGCALTFLGVYFITSGRVRNDDDDISYGDEDEEEAVGFLNEEHYRDSIDEPPPLEPISQRRNDISRPLRRDSVRSATSEGQSLSTPKGLLSPVGSDHEGSFSEDSLSQELTTPSPSLQSHSLTDNPWATPGHTSQTPSQLNTHVQESTPATPPHRQTHIEQTPPLLLRFPAAPTHDDNISSTNNEPHSQPTQSLQLPADAKTPTGRRRSTPRTPQSNARNSVTLRLTPSPLIAPLSSTLSAVVADSLLRGEGTPAKHGRSKSARVRRLAAAPLIPDGMNSDGQLLGREADLLVGGHHLESSAVTVTPGSSRFNSASDVRPTDERENTDPKFDHDEAATRRIRSLSDSISGHLAWLGGTLIGSKRSSRPSLPSQVGENEPDSQDTQ</sequence>
<comment type="subcellular location">
    <subcellularLocation>
        <location evidence="1">Endoplasmic reticulum membrane</location>
        <topology evidence="1">Multi-pass membrane protein</topology>
    </subcellularLocation>
</comment>
<dbReference type="Pfam" id="PF05653">
    <property type="entry name" value="Mg_trans_NIPA"/>
    <property type="match status" value="1"/>
</dbReference>
<feature type="transmembrane region" description="Helical" evidence="7">
    <location>
        <begin position="288"/>
        <end position="305"/>
    </location>
</feature>
<dbReference type="Proteomes" id="UP000249363">
    <property type="component" value="Unassembled WGS sequence"/>
</dbReference>
<feature type="transmembrane region" description="Helical" evidence="7">
    <location>
        <begin position="263"/>
        <end position="281"/>
    </location>
</feature>
<keyword evidence="5 7" id="KW-0472">Membrane</keyword>
<dbReference type="InterPro" id="IPR037185">
    <property type="entry name" value="EmrE-like"/>
</dbReference>
<evidence type="ECO:0000256" key="7">
    <source>
        <dbReference type="SAM" id="Phobius"/>
    </source>
</evidence>
<dbReference type="SUPFAM" id="SSF103481">
    <property type="entry name" value="Multidrug resistance efflux transporter EmrE"/>
    <property type="match status" value="1"/>
</dbReference>
<dbReference type="GO" id="GO:0016020">
    <property type="term" value="C:membrane"/>
    <property type="evidence" value="ECO:0007669"/>
    <property type="project" value="UniProtKB-SubCell"/>
</dbReference>
<feature type="region of interest" description="Disordered" evidence="6">
    <location>
        <begin position="694"/>
        <end position="725"/>
    </location>
</feature>
<evidence type="ECO:0000256" key="2">
    <source>
        <dbReference type="ARBA" id="ARBA00022692"/>
    </source>
</evidence>
<evidence type="ECO:0000256" key="4">
    <source>
        <dbReference type="ARBA" id="ARBA00022989"/>
    </source>
</evidence>
<feature type="compositionally biased region" description="Polar residues" evidence="6">
    <location>
        <begin position="494"/>
        <end position="541"/>
    </location>
</feature>
<evidence type="ECO:0000256" key="3">
    <source>
        <dbReference type="ARBA" id="ARBA00022824"/>
    </source>
</evidence>
<feature type="compositionally biased region" description="Basic and acidic residues" evidence="6">
    <location>
        <begin position="711"/>
        <end position="725"/>
    </location>
</feature>
<feature type="transmembrane region" description="Helical" evidence="7">
    <location>
        <begin position="357"/>
        <end position="377"/>
    </location>
</feature>
<name>A0A364L4V2_TALAM</name>
<keyword evidence="4 7" id="KW-1133">Transmembrane helix</keyword>
<feature type="region of interest" description="Disordered" evidence="6">
    <location>
        <begin position="435"/>
        <end position="616"/>
    </location>
</feature>
<feature type="compositionally biased region" description="Polar residues" evidence="6">
    <location>
        <begin position="466"/>
        <end position="477"/>
    </location>
</feature>
<evidence type="ECO:0000256" key="6">
    <source>
        <dbReference type="SAM" id="MobiDB-lite"/>
    </source>
</evidence>
<dbReference type="PANTHER" id="PTHR12570">
    <property type="match status" value="1"/>
</dbReference>
<feature type="transmembrane region" description="Helical" evidence="7">
    <location>
        <begin position="225"/>
        <end position="243"/>
    </location>
</feature>
<feature type="transmembrane region" description="Helical" evidence="7">
    <location>
        <begin position="45"/>
        <end position="65"/>
    </location>
</feature>
<evidence type="ECO:0000313" key="9">
    <source>
        <dbReference type="Proteomes" id="UP000249363"/>
    </source>
</evidence>
<feature type="region of interest" description="Disordered" evidence="6">
    <location>
        <begin position="97"/>
        <end position="159"/>
    </location>
</feature>
<dbReference type="OrthoDB" id="165382at2759"/>
<dbReference type="InterPro" id="IPR008521">
    <property type="entry name" value="Mg_trans_NIPA"/>
</dbReference>
<protein>
    <submittedName>
        <fullName evidence="8">Uncharacterized protein</fullName>
    </submittedName>
</protein>
<accession>A0A364L4V2</accession>
<keyword evidence="9" id="KW-1185">Reference proteome</keyword>
<dbReference type="GeneID" id="63796058"/>
<feature type="transmembrane region" description="Helical" evidence="7">
    <location>
        <begin position="196"/>
        <end position="216"/>
    </location>
</feature>
<feature type="compositionally biased region" description="Basic and acidic residues" evidence="6">
    <location>
        <begin position="126"/>
        <end position="136"/>
    </location>
</feature>
<evidence type="ECO:0000256" key="1">
    <source>
        <dbReference type="ARBA" id="ARBA00004477"/>
    </source>
</evidence>
<evidence type="ECO:0000313" key="8">
    <source>
        <dbReference type="EMBL" id="RAO70830.1"/>
    </source>
</evidence>
<comment type="caution">
    <text evidence="8">The sequence shown here is derived from an EMBL/GenBank/DDBJ whole genome shotgun (WGS) entry which is preliminary data.</text>
</comment>
<keyword evidence="2 7" id="KW-0812">Transmembrane</keyword>
<feature type="compositionally biased region" description="Basic and acidic residues" evidence="6">
    <location>
        <begin position="450"/>
        <end position="465"/>
    </location>
</feature>
<gene>
    <name evidence="8" type="ORF">BHQ10_006842</name>
</gene>
<dbReference type="RefSeq" id="XP_040735346.1">
    <property type="nucleotide sequence ID" value="XM_040879473.1"/>
</dbReference>
<dbReference type="EMBL" id="MIKG01000013">
    <property type="protein sequence ID" value="RAO70830.1"/>
    <property type="molecule type" value="Genomic_DNA"/>
</dbReference>
<organism evidence="8 9">
    <name type="scientific">Talaromyces amestolkiae</name>
    <dbReference type="NCBI Taxonomy" id="1196081"/>
    <lineage>
        <taxon>Eukaryota</taxon>
        <taxon>Fungi</taxon>
        <taxon>Dikarya</taxon>
        <taxon>Ascomycota</taxon>
        <taxon>Pezizomycotina</taxon>
        <taxon>Eurotiomycetes</taxon>
        <taxon>Eurotiomycetidae</taxon>
        <taxon>Eurotiales</taxon>
        <taxon>Trichocomaceae</taxon>
        <taxon>Talaromyces</taxon>
        <taxon>Talaromyces sect. Talaromyces</taxon>
    </lineage>
</organism>
<feature type="compositionally biased region" description="Polar residues" evidence="6">
    <location>
        <begin position="607"/>
        <end position="616"/>
    </location>
</feature>
<reference evidence="8 9" key="1">
    <citation type="journal article" date="2017" name="Biotechnol. Biofuels">
        <title>Differential beta-glucosidase expression as a function of carbon source availability in Talaromyces amestolkiae: a genomic and proteomic approach.</title>
        <authorList>
            <person name="de Eugenio L.I."/>
            <person name="Mendez-Liter J.A."/>
            <person name="Nieto-Dominguez M."/>
            <person name="Alonso L."/>
            <person name="Gil-Munoz J."/>
            <person name="Barriuso J."/>
            <person name="Prieto A."/>
            <person name="Martinez M.J."/>
        </authorList>
    </citation>
    <scope>NUCLEOTIDE SEQUENCE [LARGE SCALE GENOMIC DNA]</scope>
    <source>
        <strain evidence="8 9">CIB</strain>
    </source>
</reference>
<dbReference type="GO" id="GO:0015095">
    <property type="term" value="F:magnesium ion transmembrane transporter activity"/>
    <property type="evidence" value="ECO:0007669"/>
    <property type="project" value="InterPro"/>
</dbReference>
<feature type="compositionally biased region" description="Polar residues" evidence="6">
    <location>
        <begin position="694"/>
        <end position="708"/>
    </location>
</feature>
<proteinExistence type="predicted"/>
<evidence type="ECO:0000256" key="5">
    <source>
        <dbReference type="ARBA" id="ARBA00023136"/>
    </source>
</evidence>
<dbReference type="PANTHER" id="PTHR12570:SF65">
    <property type="entry name" value="MAGNESIUM TRANSPORTER NIPA9-RELATED"/>
    <property type="match status" value="1"/>
</dbReference>
<feature type="region of interest" description="Disordered" evidence="6">
    <location>
        <begin position="752"/>
        <end position="777"/>
    </location>
</feature>